<evidence type="ECO:0000256" key="9">
    <source>
        <dbReference type="RuleBase" id="RU368031"/>
    </source>
</evidence>
<keyword evidence="3 9" id="KW-0217">Developmental protein</keyword>
<accession>A0AAV6NGK9</accession>
<evidence type="ECO:0000256" key="8">
    <source>
        <dbReference type="ARBA" id="ARBA00023030"/>
    </source>
</evidence>
<dbReference type="GO" id="GO:0008283">
    <property type="term" value="P:cell population proliferation"/>
    <property type="evidence" value="ECO:0007669"/>
    <property type="project" value="UniProtKB-UniRule"/>
</dbReference>
<dbReference type="Pfam" id="PF06404">
    <property type="entry name" value="PSK"/>
    <property type="match status" value="1"/>
</dbReference>
<dbReference type="GO" id="GO:0005576">
    <property type="term" value="C:extracellular region"/>
    <property type="evidence" value="ECO:0007669"/>
    <property type="project" value="UniProtKB-SubCell"/>
</dbReference>
<evidence type="ECO:0000256" key="7">
    <source>
        <dbReference type="ARBA" id="ARBA00022782"/>
    </source>
</evidence>
<organism evidence="10 11">
    <name type="scientific">Cucurbita argyrosperma subsp. sororia</name>
    <dbReference type="NCBI Taxonomy" id="37648"/>
    <lineage>
        <taxon>Eukaryota</taxon>
        <taxon>Viridiplantae</taxon>
        <taxon>Streptophyta</taxon>
        <taxon>Embryophyta</taxon>
        <taxon>Tracheophyta</taxon>
        <taxon>Spermatophyta</taxon>
        <taxon>Magnoliopsida</taxon>
        <taxon>eudicotyledons</taxon>
        <taxon>Gunneridae</taxon>
        <taxon>Pentapetalae</taxon>
        <taxon>rosids</taxon>
        <taxon>fabids</taxon>
        <taxon>Cucurbitales</taxon>
        <taxon>Cucurbitaceae</taxon>
        <taxon>Cucurbiteae</taxon>
        <taxon>Cucurbita</taxon>
    </lineage>
</organism>
<comment type="PTM">
    <text evidence="9">PSK-alpha is produced by endopeptidase digestion. PSK-beta is produced from PSK-alpha by exopeptidase digestion.</text>
</comment>
<dbReference type="Proteomes" id="UP000685013">
    <property type="component" value="Chromosome 5"/>
</dbReference>
<dbReference type="GO" id="GO:0008083">
    <property type="term" value="F:growth factor activity"/>
    <property type="evidence" value="ECO:0007669"/>
    <property type="project" value="UniProtKB-UniRule"/>
</dbReference>
<evidence type="ECO:0000256" key="1">
    <source>
        <dbReference type="ARBA" id="ARBA00004613"/>
    </source>
</evidence>
<keyword evidence="5 9" id="KW-0765">Sulfation</keyword>
<feature type="chain" id="PRO_5043099948" description="Phytosulfokine" evidence="9">
    <location>
        <begin position="26"/>
        <end position="73"/>
    </location>
</feature>
<evidence type="ECO:0000256" key="6">
    <source>
        <dbReference type="ARBA" id="ARBA00022729"/>
    </source>
</evidence>
<keyword evidence="11" id="KW-1185">Reference proteome</keyword>
<proteinExistence type="inferred from homology"/>
<keyword evidence="6 9" id="KW-0732">Signal</keyword>
<comment type="similarity">
    <text evidence="2 9">Belongs to the phytosulfokine family.</text>
</comment>
<name>A0AAV6NGK9_9ROSI</name>
<comment type="PTM">
    <text evidence="9">Sulfation is important for activity and for the binding to a putative membrane receptor.</text>
</comment>
<sequence>MSKLAALFTIAALVSMSLMLPSSEARPITTLTATSAVIANPVIVSEEVCKDDCLIRRTLEAHTDYIYSGDTKP</sequence>
<evidence type="ECO:0000313" key="11">
    <source>
        <dbReference type="Proteomes" id="UP000685013"/>
    </source>
</evidence>
<evidence type="ECO:0000256" key="2">
    <source>
        <dbReference type="ARBA" id="ARBA00010781"/>
    </source>
</evidence>
<keyword evidence="7 9" id="KW-0221">Differentiation</keyword>
<comment type="subcellular location">
    <subcellularLocation>
        <location evidence="1 9">Secreted</location>
    </subcellularLocation>
</comment>
<dbReference type="AlphaFoldDB" id="A0AAV6NGK9"/>
<comment type="function">
    <text evidence="9">Promotes plant cell differentiation, organogenesis and somatic embryogenesis as well as cell proliferation.</text>
</comment>
<evidence type="ECO:0000256" key="4">
    <source>
        <dbReference type="ARBA" id="ARBA00022525"/>
    </source>
</evidence>
<reference evidence="10 11" key="1">
    <citation type="journal article" date="2021" name="Hortic Res">
        <title>The domestication of Cucurbita argyrosperma as revealed by the genome of its wild relative.</title>
        <authorList>
            <person name="Barrera-Redondo J."/>
            <person name="Sanchez-de la Vega G."/>
            <person name="Aguirre-Liguori J.A."/>
            <person name="Castellanos-Morales G."/>
            <person name="Gutierrez-Guerrero Y.T."/>
            <person name="Aguirre-Dugua X."/>
            <person name="Aguirre-Planter E."/>
            <person name="Tenaillon M.I."/>
            <person name="Lira-Saade R."/>
            <person name="Eguiarte L.E."/>
        </authorList>
    </citation>
    <scope>NUCLEOTIDE SEQUENCE [LARGE SCALE GENOMIC DNA]</scope>
    <source>
        <strain evidence="10">JBR-2021</strain>
    </source>
</reference>
<feature type="non-terminal residue" evidence="10">
    <location>
        <position position="1"/>
    </location>
</feature>
<dbReference type="GO" id="GO:0030154">
    <property type="term" value="P:cell differentiation"/>
    <property type="evidence" value="ECO:0007669"/>
    <property type="project" value="UniProtKB-UniRule"/>
</dbReference>
<comment type="caution">
    <text evidence="10">The sequence shown here is derived from an EMBL/GenBank/DDBJ whole genome shotgun (WGS) entry which is preliminary data.</text>
</comment>
<feature type="signal peptide" evidence="9">
    <location>
        <begin position="1"/>
        <end position="25"/>
    </location>
</feature>
<keyword evidence="8 9" id="KW-0339">Growth factor</keyword>
<evidence type="ECO:0000313" key="10">
    <source>
        <dbReference type="EMBL" id="KAG6598323.1"/>
    </source>
</evidence>
<dbReference type="InterPro" id="IPR009438">
    <property type="entry name" value="Phytosulfokine"/>
</dbReference>
<evidence type="ECO:0000256" key="5">
    <source>
        <dbReference type="ARBA" id="ARBA00022641"/>
    </source>
</evidence>
<protein>
    <recommendedName>
        <fullName evidence="9">Phytosulfokine</fullName>
    </recommendedName>
    <component>
        <recommendedName>
            <fullName evidence="9">Phytosulfokine-alpha</fullName>
            <shortName evidence="9">PSK-alpha</shortName>
            <shortName evidence="9">Phytosulfokine-a</shortName>
        </recommendedName>
    </component>
    <component>
        <recommendedName>
            <fullName evidence="9">Phytosulfokine-beta</fullName>
            <shortName evidence="9">PSK-beta</shortName>
            <shortName evidence="9">Phytosulfokine-b</shortName>
        </recommendedName>
    </component>
</protein>
<dbReference type="EMBL" id="JAGKQH010000005">
    <property type="protein sequence ID" value="KAG6598323.1"/>
    <property type="molecule type" value="Genomic_DNA"/>
</dbReference>
<gene>
    <name evidence="10" type="primary">PSK</name>
    <name evidence="10" type="ORF">SDJN03_08101</name>
</gene>
<evidence type="ECO:0000256" key="3">
    <source>
        <dbReference type="ARBA" id="ARBA00022473"/>
    </source>
</evidence>
<keyword evidence="4 9" id="KW-0964">Secreted</keyword>